<dbReference type="PANTHER" id="PTHR35527:SF2">
    <property type="entry name" value="HYDROLASE"/>
    <property type="match status" value="1"/>
</dbReference>
<evidence type="ECO:0000313" key="5">
    <source>
        <dbReference type="Proteomes" id="UP001596282"/>
    </source>
</evidence>
<proteinExistence type="inferred from homology"/>
<dbReference type="PANTHER" id="PTHR35527">
    <property type="entry name" value="CHOLOYLGLYCINE HYDROLASE"/>
    <property type="match status" value="1"/>
</dbReference>
<dbReference type="InterPro" id="IPR029132">
    <property type="entry name" value="CBAH/NAAA_C"/>
</dbReference>
<feature type="domain" description="Choloylglycine hydrolase/NAAA C-terminal" evidence="3">
    <location>
        <begin position="2"/>
        <end position="301"/>
    </location>
</feature>
<dbReference type="Pfam" id="PF02275">
    <property type="entry name" value="CBAH"/>
    <property type="match status" value="1"/>
</dbReference>
<evidence type="ECO:0000259" key="3">
    <source>
        <dbReference type="Pfam" id="PF02275"/>
    </source>
</evidence>
<dbReference type="Gene3D" id="3.60.60.10">
    <property type="entry name" value="Penicillin V Acylase, Chain A"/>
    <property type="match status" value="1"/>
</dbReference>
<dbReference type="InterPro" id="IPR029055">
    <property type="entry name" value="Ntn_hydrolases_N"/>
</dbReference>
<name>A0ABW1S2W0_9LACO</name>
<gene>
    <name evidence="4" type="ORF">ACFP5Y_13290</name>
</gene>
<keyword evidence="5" id="KW-1185">Reference proteome</keyword>
<dbReference type="SUPFAM" id="SSF56235">
    <property type="entry name" value="N-terminal nucleophile aminohydrolases (Ntn hydrolases)"/>
    <property type="match status" value="1"/>
</dbReference>
<evidence type="ECO:0000256" key="2">
    <source>
        <dbReference type="ARBA" id="ARBA00022801"/>
    </source>
</evidence>
<evidence type="ECO:0000256" key="1">
    <source>
        <dbReference type="ARBA" id="ARBA00006625"/>
    </source>
</evidence>
<comment type="caution">
    <text evidence="4">The sequence shown here is derived from an EMBL/GenBank/DDBJ whole genome shotgun (WGS) entry which is preliminary data.</text>
</comment>
<dbReference type="RefSeq" id="WP_137627453.1">
    <property type="nucleotide sequence ID" value="NZ_BJDJ01000002.1"/>
</dbReference>
<protein>
    <submittedName>
        <fullName evidence="4">Linear amide C-N hydrolase</fullName>
    </submittedName>
</protein>
<comment type="similarity">
    <text evidence="1">Belongs to the peptidase C59 family.</text>
</comment>
<keyword evidence="2 4" id="KW-0378">Hydrolase</keyword>
<dbReference type="GO" id="GO:0016787">
    <property type="term" value="F:hydrolase activity"/>
    <property type="evidence" value="ECO:0007669"/>
    <property type="project" value="UniProtKB-KW"/>
</dbReference>
<dbReference type="InterPro" id="IPR052193">
    <property type="entry name" value="Peptidase_C59"/>
</dbReference>
<organism evidence="4 5">
    <name type="scientific">Lactiplantibacillus daowaiensis</name>
    <dbReference type="NCBI Taxonomy" id="2559918"/>
    <lineage>
        <taxon>Bacteria</taxon>
        <taxon>Bacillati</taxon>
        <taxon>Bacillota</taxon>
        <taxon>Bacilli</taxon>
        <taxon>Lactobacillales</taxon>
        <taxon>Lactobacillaceae</taxon>
        <taxon>Lactiplantibacillus</taxon>
    </lineage>
</organism>
<sequence>MCTSFTYQSSDHHHFFARTMDFPTTTTWQPLAIAAGSTYPTGLGTTRTGTLAWFGGGRHPQTTTTNLMADGINSTGLVCAELTLPQVAHYAATPVVGHINLTPQAFINWVLSEHTSLAQVIADLSLVTLIDRPWVDHQPVSPFHWLLTDSTGMTVVIEPTGGPLHAIANPSGILTNTPVLATHLANLNQLVGLTGDAFTPQTQLAIQAYCQTHAVLPTGTIPTTRFLHTALRRWGRAPQTASNTIPTLLNWLDEVSLPVDATKQQRPYHHDTHYQSIIDLTNQTYYFRDQKTRQLQVFQLCH</sequence>
<accession>A0ABW1S2W0</accession>
<dbReference type="EMBL" id="JBHSSC010000044">
    <property type="protein sequence ID" value="MFC6182204.1"/>
    <property type="molecule type" value="Genomic_DNA"/>
</dbReference>
<evidence type="ECO:0000313" key="4">
    <source>
        <dbReference type="EMBL" id="MFC6182204.1"/>
    </source>
</evidence>
<reference evidence="5" key="1">
    <citation type="journal article" date="2019" name="Int. J. Syst. Evol. Microbiol.">
        <title>The Global Catalogue of Microorganisms (GCM) 10K type strain sequencing project: providing services to taxonomists for standard genome sequencing and annotation.</title>
        <authorList>
            <consortium name="The Broad Institute Genomics Platform"/>
            <consortium name="The Broad Institute Genome Sequencing Center for Infectious Disease"/>
            <person name="Wu L."/>
            <person name="Ma J."/>
        </authorList>
    </citation>
    <scope>NUCLEOTIDE SEQUENCE [LARGE SCALE GENOMIC DNA]</scope>
    <source>
        <strain evidence="5">CCM 8933</strain>
    </source>
</reference>
<dbReference type="Proteomes" id="UP001596282">
    <property type="component" value="Unassembled WGS sequence"/>
</dbReference>